<dbReference type="EMBL" id="FONT01000009">
    <property type="protein sequence ID" value="SFF00859.1"/>
    <property type="molecule type" value="Genomic_DNA"/>
</dbReference>
<dbReference type="STRING" id="930128.SAMN05192532_10950"/>
<sequence length="41" mass="4672">MMFLLVGAFLPAKTLLLLRNEPPGTVVLKKAKERRKQDAYN</sequence>
<keyword evidence="2" id="KW-1185">Reference proteome</keyword>
<accession>A0A1I2F7A8</accession>
<reference evidence="1 2" key="1">
    <citation type="submission" date="2016-10" db="EMBL/GenBank/DDBJ databases">
        <authorList>
            <person name="de Groot N.N."/>
        </authorList>
    </citation>
    <scope>NUCLEOTIDE SEQUENCE [LARGE SCALE GENOMIC DNA]</scope>
    <source>
        <strain evidence="1 2">DSM 23995</strain>
    </source>
</reference>
<protein>
    <submittedName>
        <fullName evidence="1">Uncharacterized protein</fullName>
    </submittedName>
</protein>
<proteinExistence type="predicted"/>
<name>A0A1I2F7A8_9BACI</name>
<evidence type="ECO:0000313" key="1">
    <source>
        <dbReference type="EMBL" id="SFF00859.1"/>
    </source>
</evidence>
<organism evidence="1 2">
    <name type="scientific">Alteribacillus iranensis</name>
    <dbReference type="NCBI Taxonomy" id="930128"/>
    <lineage>
        <taxon>Bacteria</taxon>
        <taxon>Bacillati</taxon>
        <taxon>Bacillota</taxon>
        <taxon>Bacilli</taxon>
        <taxon>Bacillales</taxon>
        <taxon>Bacillaceae</taxon>
        <taxon>Alteribacillus</taxon>
    </lineage>
</organism>
<gene>
    <name evidence="1" type="ORF">SAMN05192532_10950</name>
</gene>
<evidence type="ECO:0000313" key="2">
    <source>
        <dbReference type="Proteomes" id="UP000199516"/>
    </source>
</evidence>
<dbReference type="AlphaFoldDB" id="A0A1I2F7A8"/>
<dbReference type="Proteomes" id="UP000199516">
    <property type="component" value="Unassembled WGS sequence"/>
</dbReference>